<dbReference type="AlphaFoldDB" id="X6MHI4"/>
<keyword evidence="1" id="KW-0732">Signal</keyword>
<accession>X6MHI4</accession>
<dbReference type="GO" id="GO:0009104">
    <property type="term" value="P:lipopolysaccharide catabolic process"/>
    <property type="evidence" value="ECO:0007669"/>
    <property type="project" value="TreeGrafter"/>
</dbReference>
<feature type="signal peptide" evidence="1">
    <location>
        <begin position="1"/>
        <end position="16"/>
    </location>
</feature>
<dbReference type="EMBL" id="ASPP01020795">
    <property type="protein sequence ID" value="ETO13141.1"/>
    <property type="molecule type" value="Genomic_DNA"/>
</dbReference>
<dbReference type="PANTHER" id="PTHR15010">
    <property type="entry name" value="ACYLOXYACYL HYDROLASE"/>
    <property type="match status" value="1"/>
</dbReference>
<evidence type="ECO:0000256" key="1">
    <source>
        <dbReference type="SAM" id="SignalP"/>
    </source>
</evidence>
<proteinExistence type="predicted"/>
<gene>
    <name evidence="2" type="ORF">RFI_24230</name>
</gene>
<dbReference type="OrthoDB" id="14839at2759"/>
<organism evidence="2 3">
    <name type="scientific">Reticulomyxa filosa</name>
    <dbReference type="NCBI Taxonomy" id="46433"/>
    <lineage>
        <taxon>Eukaryota</taxon>
        <taxon>Sar</taxon>
        <taxon>Rhizaria</taxon>
        <taxon>Retaria</taxon>
        <taxon>Foraminifera</taxon>
        <taxon>Monothalamids</taxon>
        <taxon>Reticulomyxidae</taxon>
        <taxon>Reticulomyxa</taxon>
    </lineage>
</organism>
<sequence length="218" mass="25133">MLCTLFVAIWSQMAQLYNETPELSRCTALVFKTYEHIPLQCMMYNNFIDKQWLNSVGEGGEGQRSLHKKKKITKQKVCFTLDACTDTDGMSRYCCWLCLDSNNKSTMCRLFPMNTPLEKLKKEKETRHATKVAWFRSKLQSVLGDEPNICNLAGVKELCNVLSQWGNDHLPVDDLDGDWFSQIPEMRGSYWRGKDCKDDDPAFHPGIKNDPKKTSFKL</sequence>
<dbReference type="InterPro" id="IPR039676">
    <property type="entry name" value="AOAH"/>
</dbReference>
<name>X6MHI4_RETFI</name>
<protein>
    <submittedName>
        <fullName evidence="2">Uncharacterized protein</fullName>
    </submittedName>
</protein>
<dbReference type="GO" id="GO:0005509">
    <property type="term" value="F:calcium ion binding"/>
    <property type="evidence" value="ECO:0007669"/>
    <property type="project" value="TreeGrafter"/>
</dbReference>
<dbReference type="PANTHER" id="PTHR15010:SF0">
    <property type="entry name" value="ACYLOXYACYL HYDROLASE"/>
    <property type="match status" value="1"/>
</dbReference>
<reference evidence="2 3" key="1">
    <citation type="journal article" date="2013" name="Curr. Biol.">
        <title>The Genome of the Foraminiferan Reticulomyxa filosa.</title>
        <authorList>
            <person name="Glockner G."/>
            <person name="Hulsmann N."/>
            <person name="Schleicher M."/>
            <person name="Noegel A.A."/>
            <person name="Eichinger L."/>
            <person name="Gallinger C."/>
            <person name="Pawlowski J."/>
            <person name="Sierra R."/>
            <person name="Euteneuer U."/>
            <person name="Pillet L."/>
            <person name="Moustafa A."/>
            <person name="Platzer M."/>
            <person name="Groth M."/>
            <person name="Szafranski K."/>
            <person name="Schliwa M."/>
        </authorList>
    </citation>
    <scope>NUCLEOTIDE SEQUENCE [LARGE SCALE GENOMIC DNA]</scope>
</reference>
<keyword evidence="3" id="KW-1185">Reference proteome</keyword>
<dbReference type="GO" id="GO:0050528">
    <property type="term" value="F:acyloxyacyl hydrolase activity"/>
    <property type="evidence" value="ECO:0007669"/>
    <property type="project" value="InterPro"/>
</dbReference>
<evidence type="ECO:0000313" key="3">
    <source>
        <dbReference type="Proteomes" id="UP000023152"/>
    </source>
</evidence>
<comment type="caution">
    <text evidence="2">The sequence shown here is derived from an EMBL/GenBank/DDBJ whole genome shotgun (WGS) entry which is preliminary data.</text>
</comment>
<dbReference type="Proteomes" id="UP000023152">
    <property type="component" value="Unassembled WGS sequence"/>
</dbReference>
<feature type="chain" id="PRO_5004975713" evidence="1">
    <location>
        <begin position="17"/>
        <end position="218"/>
    </location>
</feature>
<evidence type="ECO:0000313" key="2">
    <source>
        <dbReference type="EMBL" id="ETO13141.1"/>
    </source>
</evidence>